<gene>
    <name evidence="1" type="ORF">GCM10022252_64850</name>
</gene>
<reference evidence="2" key="1">
    <citation type="journal article" date="2019" name="Int. J. Syst. Evol. Microbiol.">
        <title>The Global Catalogue of Microorganisms (GCM) 10K type strain sequencing project: providing services to taxonomists for standard genome sequencing and annotation.</title>
        <authorList>
            <consortium name="The Broad Institute Genomics Platform"/>
            <consortium name="The Broad Institute Genome Sequencing Center for Infectious Disease"/>
            <person name="Wu L."/>
            <person name="Ma J."/>
        </authorList>
    </citation>
    <scope>NUCLEOTIDE SEQUENCE [LARGE SCALE GENOMIC DNA]</scope>
    <source>
        <strain evidence="2">JCM 17388</strain>
    </source>
</reference>
<sequence>MSDGPPRLTANDPHRAAELLRHALREEGIVSDVHGGHGLALVSVWTGLVVGCDGELFWWRTGWDPRRYRFTYSRHPAMDPQRAAYRIASRYTNLRETHPLPEPMAELRGDPV</sequence>
<organism evidence="1 2">
    <name type="scientific">Streptosporangium oxazolinicum</name>
    <dbReference type="NCBI Taxonomy" id="909287"/>
    <lineage>
        <taxon>Bacteria</taxon>
        <taxon>Bacillati</taxon>
        <taxon>Actinomycetota</taxon>
        <taxon>Actinomycetes</taxon>
        <taxon>Streptosporangiales</taxon>
        <taxon>Streptosporangiaceae</taxon>
        <taxon>Streptosporangium</taxon>
    </lineage>
</organism>
<proteinExistence type="predicted"/>
<evidence type="ECO:0000313" key="2">
    <source>
        <dbReference type="Proteomes" id="UP001501251"/>
    </source>
</evidence>
<comment type="caution">
    <text evidence="1">The sequence shown here is derived from an EMBL/GenBank/DDBJ whole genome shotgun (WGS) entry which is preliminary data.</text>
</comment>
<name>A0ABP8BEK8_9ACTN</name>
<keyword evidence="2" id="KW-1185">Reference proteome</keyword>
<dbReference type="Proteomes" id="UP001501251">
    <property type="component" value="Unassembled WGS sequence"/>
</dbReference>
<dbReference type="EMBL" id="BAABAQ010000014">
    <property type="protein sequence ID" value="GAA4205008.1"/>
    <property type="molecule type" value="Genomic_DNA"/>
</dbReference>
<evidence type="ECO:0000313" key="1">
    <source>
        <dbReference type="EMBL" id="GAA4205008.1"/>
    </source>
</evidence>
<protein>
    <submittedName>
        <fullName evidence="1">Uncharacterized protein</fullName>
    </submittedName>
</protein>
<accession>A0ABP8BEK8</accession>